<evidence type="ECO:0000313" key="1">
    <source>
        <dbReference type="EMBL" id="MFI9100227.1"/>
    </source>
</evidence>
<sequence>MGNRITVDRQGLGRSLTQWGDVYGTSYQRDFASLGRSHRGRPVAEILPLLRRAAENARLGFTPADLLEQAEAISSGIPYEVRIG</sequence>
<dbReference type="Proteomes" id="UP001614394">
    <property type="component" value="Unassembled WGS sequence"/>
</dbReference>
<keyword evidence="2" id="KW-1185">Reference proteome</keyword>
<protein>
    <submittedName>
        <fullName evidence="1">Uncharacterized protein</fullName>
    </submittedName>
</protein>
<accession>A0ABW8C2W5</accession>
<proteinExistence type="predicted"/>
<evidence type="ECO:0000313" key="2">
    <source>
        <dbReference type="Proteomes" id="UP001614394"/>
    </source>
</evidence>
<dbReference type="EMBL" id="JBITYG010000002">
    <property type="protein sequence ID" value="MFI9100227.1"/>
    <property type="molecule type" value="Genomic_DNA"/>
</dbReference>
<gene>
    <name evidence="1" type="ORF">ACIGXA_06860</name>
</gene>
<comment type="caution">
    <text evidence="1">The sequence shown here is derived from an EMBL/GenBank/DDBJ whole genome shotgun (WGS) entry which is preliminary data.</text>
</comment>
<organism evidence="1 2">
    <name type="scientific">Streptomyces fildesensis</name>
    <dbReference type="NCBI Taxonomy" id="375757"/>
    <lineage>
        <taxon>Bacteria</taxon>
        <taxon>Bacillati</taxon>
        <taxon>Actinomycetota</taxon>
        <taxon>Actinomycetes</taxon>
        <taxon>Kitasatosporales</taxon>
        <taxon>Streptomycetaceae</taxon>
        <taxon>Streptomyces</taxon>
    </lineage>
</organism>
<name>A0ABW8C2W5_9ACTN</name>
<dbReference type="RefSeq" id="WP_399645210.1">
    <property type="nucleotide sequence ID" value="NZ_JBITYG010000002.1"/>
</dbReference>
<reference evidence="1 2" key="1">
    <citation type="submission" date="2024-10" db="EMBL/GenBank/DDBJ databases">
        <title>The Natural Products Discovery Center: Release of the First 8490 Sequenced Strains for Exploring Actinobacteria Biosynthetic Diversity.</title>
        <authorList>
            <person name="Kalkreuter E."/>
            <person name="Kautsar S.A."/>
            <person name="Yang D."/>
            <person name="Bader C.D."/>
            <person name="Teijaro C.N."/>
            <person name="Fluegel L."/>
            <person name="Davis C.M."/>
            <person name="Simpson J.R."/>
            <person name="Lauterbach L."/>
            <person name="Steele A.D."/>
            <person name="Gui C."/>
            <person name="Meng S."/>
            <person name="Li G."/>
            <person name="Viehrig K."/>
            <person name="Ye F."/>
            <person name="Su P."/>
            <person name="Kiefer A.F."/>
            <person name="Nichols A."/>
            <person name="Cepeda A.J."/>
            <person name="Yan W."/>
            <person name="Fan B."/>
            <person name="Jiang Y."/>
            <person name="Adhikari A."/>
            <person name="Zheng C.-J."/>
            <person name="Schuster L."/>
            <person name="Cowan T.M."/>
            <person name="Smanski M.J."/>
            <person name="Chevrette M.G."/>
            <person name="De Carvalho L.P.S."/>
            <person name="Shen B."/>
        </authorList>
    </citation>
    <scope>NUCLEOTIDE SEQUENCE [LARGE SCALE GENOMIC DNA]</scope>
    <source>
        <strain evidence="1 2">NPDC053399</strain>
    </source>
</reference>